<proteinExistence type="predicted"/>
<evidence type="ECO:0000256" key="1">
    <source>
        <dbReference type="SAM" id="SignalP"/>
    </source>
</evidence>
<gene>
    <name evidence="2" type="ORF">FE782_24705</name>
</gene>
<keyword evidence="1" id="KW-0732">Signal</keyword>
<sequence length="164" mass="17588">MKRWFGKRSLAASLSAALLFGGAAAWPDTSSADDAAPRTTTREVVFDIDRGSVLVNSRAPKRSGLRRNTIRRATTRFSGTTKLAFTYRLKIESPGKAAFVLVPLRGLYMGAVKFDGDVVKTDALHVGEVYAIGRTNGTEPSVELELGAASGSFMPFVVLVVPLP</sequence>
<name>A0A5R9G1C6_9BACL</name>
<feature type="signal peptide" evidence="1">
    <location>
        <begin position="1"/>
        <end position="25"/>
    </location>
</feature>
<evidence type="ECO:0000313" key="2">
    <source>
        <dbReference type="EMBL" id="TLS49591.1"/>
    </source>
</evidence>
<feature type="chain" id="PRO_5039401583" evidence="1">
    <location>
        <begin position="26"/>
        <end position="164"/>
    </location>
</feature>
<dbReference type="AlphaFoldDB" id="A0A5R9G1C6"/>
<dbReference type="Proteomes" id="UP000309676">
    <property type="component" value="Unassembled WGS sequence"/>
</dbReference>
<protein>
    <submittedName>
        <fullName evidence="2">Uncharacterized protein</fullName>
    </submittedName>
</protein>
<dbReference type="EMBL" id="VCIW01000020">
    <property type="protein sequence ID" value="TLS49591.1"/>
    <property type="molecule type" value="Genomic_DNA"/>
</dbReference>
<keyword evidence="3" id="KW-1185">Reference proteome</keyword>
<accession>A0A5R9G1C6</accession>
<reference evidence="2 3" key="1">
    <citation type="submission" date="2019-05" db="EMBL/GenBank/DDBJ databases">
        <authorList>
            <person name="Narsing Rao M.P."/>
            <person name="Li W.J."/>
        </authorList>
    </citation>
    <scope>NUCLEOTIDE SEQUENCE [LARGE SCALE GENOMIC DNA]</scope>
    <source>
        <strain evidence="2 3">SYSU_K30003</strain>
    </source>
</reference>
<dbReference type="RefSeq" id="WP_138197034.1">
    <property type="nucleotide sequence ID" value="NZ_VCIW01000020.1"/>
</dbReference>
<organism evidence="2 3">
    <name type="scientific">Paenibacillus antri</name>
    <dbReference type="NCBI Taxonomy" id="2582848"/>
    <lineage>
        <taxon>Bacteria</taxon>
        <taxon>Bacillati</taxon>
        <taxon>Bacillota</taxon>
        <taxon>Bacilli</taxon>
        <taxon>Bacillales</taxon>
        <taxon>Paenibacillaceae</taxon>
        <taxon>Paenibacillus</taxon>
    </lineage>
</organism>
<comment type="caution">
    <text evidence="2">The sequence shown here is derived from an EMBL/GenBank/DDBJ whole genome shotgun (WGS) entry which is preliminary data.</text>
</comment>
<evidence type="ECO:0000313" key="3">
    <source>
        <dbReference type="Proteomes" id="UP000309676"/>
    </source>
</evidence>